<feature type="transmembrane region" description="Helical" evidence="7">
    <location>
        <begin position="174"/>
        <end position="193"/>
    </location>
</feature>
<evidence type="ECO:0000256" key="2">
    <source>
        <dbReference type="ARBA" id="ARBA00022448"/>
    </source>
</evidence>
<comment type="caution">
    <text evidence="9">The sequence shown here is derived from an EMBL/GenBank/DDBJ whole genome shotgun (WGS) entry which is preliminary data.</text>
</comment>
<dbReference type="PANTHER" id="PTHR43163:SF6">
    <property type="entry name" value="DIPEPTIDE TRANSPORT SYSTEM PERMEASE PROTEIN DPPB-RELATED"/>
    <property type="match status" value="1"/>
</dbReference>
<evidence type="ECO:0000259" key="8">
    <source>
        <dbReference type="PROSITE" id="PS50928"/>
    </source>
</evidence>
<dbReference type="InterPro" id="IPR000515">
    <property type="entry name" value="MetI-like"/>
</dbReference>
<evidence type="ECO:0000313" key="10">
    <source>
        <dbReference type="Proteomes" id="UP000070810"/>
    </source>
</evidence>
<accession>A0A147EQD4</accession>
<dbReference type="AlphaFoldDB" id="A0A147EQD4"/>
<dbReference type="PROSITE" id="PS50928">
    <property type="entry name" value="ABC_TM1"/>
    <property type="match status" value="1"/>
</dbReference>
<dbReference type="InterPro" id="IPR035906">
    <property type="entry name" value="MetI-like_sf"/>
</dbReference>
<evidence type="ECO:0000256" key="7">
    <source>
        <dbReference type="RuleBase" id="RU363032"/>
    </source>
</evidence>
<organism evidence="9 10">
    <name type="scientific">Leucobacter chromiiresistens</name>
    <dbReference type="NCBI Taxonomy" id="1079994"/>
    <lineage>
        <taxon>Bacteria</taxon>
        <taxon>Bacillati</taxon>
        <taxon>Actinomycetota</taxon>
        <taxon>Actinomycetes</taxon>
        <taxon>Micrococcales</taxon>
        <taxon>Microbacteriaceae</taxon>
        <taxon>Leucobacter</taxon>
    </lineage>
</organism>
<evidence type="ECO:0000256" key="4">
    <source>
        <dbReference type="ARBA" id="ARBA00022692"/>
    </source>
</evidence>
<keyword evidence="6 7" id="KW-0472">Membrane</keyword>
<keyword evidence="5 7" id="KW-1133">Transmembrane helix</keyword>
<feature type="transmembrane region" description="Helical" evidence="7">
    <location>
        <begin position="277"/>
        <end position="300"/>
    </location>
</feature>
<dbReference type="SUPFAM" id="SSF161098">
    <property type="entry name" value="MetI-like"/>
    <property type="match status" value="1"/>
</dbReference>
<dbReference type="GO" id="GO:0055085">
    <property type="term" value="P:transmembrane transport"/>
    <property type="evidence" value="ECO:0007669"/>
    <property type="project" value="InterPro"/>
</dbReference>
<keyword evidence="2 7" id="KW-0813">Transport</keyword>
<feature type="transmembrane region" description="Helical" evidence="7">
    <location>
        <begin position="131"/>
        <end position="154"/>
    </location>
</feature>
<dbReference type="Pfam" id="PF19300">
    <property type="entry name" value="BPD_transp_1_N"/>
    <property type="match status" value="1"/>
</dbReference>
<dbReference type="PATRIC" id="fig|1079994.3.peg.750"/>
<feature type="transmembrane region" description="Helical" evidence="7">
    <location>
        <begin position="99"/>
        <end position="119"/>
    </location>
</feature>
<sequence length="316" mass="34011">MIYVGKRLGALVAVLVVSSFIVFSGMYLAPGSPEQFLVQGRTVSPEVLAAIRAQYGLDDPFLIRYWHWLIDVLQGDLGRSLITQQDVTTLVAARIPTTLYLAGFAALLIVVFGIGLGVLAATRSGVFEKIVVFGSNLGFAVPTFFAALVLMFIFGSNLGWFPVSGSGQGFLDRLWHLTLPAIALAFPGIAVVARITRTAVREEQGSEHVVMAIARGVPKQLVLWRHTIRNSMLPVTTVIGTQIAGLLASAFVIEYAFTLDGIGSLLVNSVQKKDFAVVQAIALVMVLAFGIVNLIVDLLYSVIDPRVRLSKGVAAR</sequence>
<dbReference type="PANTHER" id="PTHR43163">
    <property type="entry name" value="DIPEPTIDE TRANSPORT SYSTEM PERMEASE PROTEIN DPPB-RELATED"/>
    <property type="match status" value="1"/>
</dbReference>
<comment type="subcellular location">
    <subcellularLocation>
        <location evidence="1 7">Cell membrane</location>
        <topology evidence="1 7">Multi-pass membrane protein</topology>
    </subcellularLocation>
</comment>
<gene>
    <name evidence="9" type="ORF">NS354_03635</name>
</gene>
<dbReference type="InterPro" id="IPR045621">
    <property type="entry name" value="BPD_transp_1_N"/>
</dbReference>
<dbReference type="Gene3D" id="1.10.3720.10">
    <property type="entry name" value="MetI-like"/>
    <property type="match status" value="1"/>
</dbReference>
<dbReference type="CDD" id="cd06261">
    <property type="entry name" value="TM_PBP2"/>
    <property type="match status" value="1"/>
</dbReference>
<evidence type="ECO:0000256" key="1">
    <source>
        <dbReference type="ARBA" id="ARBA00004651"/>
    </source>
</evidence>
<name>A0A147EQD4_9MICO</name>
<dbReference type="GO" id="GO:0005886">
    <property type="term" value="C:plasma membrane"/>
    <property type="evidence" value="ECO:0007669"/>
    <property type="project" value="UniProtKB-SubCell"/>
</dbReference>
<keyword evidence="3" id="KW-1003">Cell membrane</keyword>
<keyword evidence="10" id="KW-1185">Reference proteome</keyword>
<feature type="transmembrane region" description="Helical" evidence="7">
    <location>
        <begin position="233"/>
        <end position="257"/>
    </location>
</feature>
<evidence type="ECO:0000256" key="3">
    <source>
        <dbReference type="ARBA" id="ARBA00022475"/>
    </source>
</evidence>
<feature type="domain" description="ABC transmembrane type-1" evidence="8">
    <location>
        <begin position="95"/>
        <end position="296"/>
    </location>
</feature>
<proteinExistence type="inferred from homology"/>
<reference evidence="9 10" key="1">
    <citation type="journal article" date="2016" name="Front. Microbiol.">
        <title>Genomic Resource of Rice Seed Associated Bacteria.</title>
        <authorList>
            <person name="Midha S."/>
            <person name="Bansal K."/>
            <person name="Sharma S."/>
            <person name="Kumar N."/>
            <person name="Patil P.P."/>
            <person name="Chaudhry V."/>
            <person name="Patil P.B."/>
        </authorList>
    </citation>
    <scope>NUCLEOTIDE SEQUENCE [LARGE SCALE GENOMIC DNA]</scope>
    <source>
        <strain evidence="9 10">NS354</strain>
    </source>
</reference>
<dbReference type="Pfam" id="PF00528">
    <property type="entry name" value="BPD_transp_1"/>
    <property type="match status" value="1"/>
</dbReference>
<protein>
    <submittedName>
        <fullName evidence="9">ABC transporter permease</fullName>
    </submittedName>
</protein>
<dbReference type="RefSeq" id="WP_058593248.1">
    <property type="nucleotide sequence ID" value="NZ_LDRK01000017.1"/>
</dbReference>
<feature type="transmembrane region" description="Helical" evidence="7">
    <location>
        <begin position="7"/>
        <end position="29"/>
    </location>
</feature>
<comment type="similarity">
    <text evidence="7">Belongs to the binding-protein-dependent transport system permease family.</text>
</comment>
<evidence type="ECO:0000256" key="5">
    <source>
        <dbReference type="ARBA" id="ARBA00022989"/>
    </source>
</evidence>
<dbReference type="Proteomes" id="UP000070810">
    <property type="component" value="Unassembled WGS sequence"/>
</dbReference>
<evidence type="ECO:0000313" key="9">
    <source>
        <dbReference type="EMBL" id="KTR86698.1"/>
    </source>
</evidence>
<dbReference type="EMBL" id="LDRK01000017">
    <property type="protein sequence ID" value="KTR86698.1"/>
    <property type="molecule type" value="Genomic_DNA"/>
</dbReference>
<keyword evidence="4 7" id="KW-0812">Transmembrane</keyword>
<dbReference type="OrthoDB" id="3543764at2"/>
<evidence type="ECO:0000256" key="6">
    <source>
        <dbReference type="ARBA" id="ARBA00023136"/>
    </source>
</evidence>